<accession>A0A271IWN3</accession>
<feature type="binding site" evidence="8">
    <location>
        <position position="238"/>
    </location>
    <ligand>
        <name>Mg(2+)</name>
        <dbReference type="ChEBI" id="CHEBI:18420"/>
    </ligand>
</feature>
<dbReference type="InterPro" id="IPR025121">
    <property type="entry name" value="GTPase_HflX_N"/>
</dbReference>
<dbReference type="Pfam" id="PF13167">
    <property type="entry name" value="GTP-bdg_N"/>
    <property type="match status" value="1"/>
</dbReference>
<dbReference type="FunFam" id="3.40.50.11060:FF:000001">
    <property type="entry name" value="GTPase HflX"/>
    <property type="match status" value="1"/>
</dbReference>
<organism evidence="10 11">
    <name type="scientific">Rubrivirga marina</name>
    <dbReference type="NCBI Taxonomy" id="1196024"/>
    <lineage>
        <taxon>Bacteria</taxon>
        <taxon>Pseudomonadati</taxon>
        <taxon>Rhodothermota</taxon>
        <taxon>Rhodothermia</taxon>
        <taxon>Rhodothermales</taxon>
        <taxon>Rubricoccaceae</taxon>
        <taxon>Rubrivirga</taxon>
    </lineage>
</organism>
<dbReference type="HAMAP" id="MF_00900">
    <property type="entry name" value="GTPase_HflX"/>
    <property type="match status" value="1"/>
</dbReference>
<sequence>MTQPTSRRRETAVLVGVQTPDTTPAELRDGLDELELLTDTAGADTAARITQNLPRVHGATFIGKGKVEELRKTVEKHKADLVVFDDDLSPVQVRNLEKALKSEDNAVKLVDRSGLILDIFADRARTAQAKAQVELAQLQYLRSRLTRAWTHLERQKGGIGMRGPGETQIETDRRLIGKRIAVLKDHLDRIDRQRTTQRKGRVDQTRVALVGYTNAGKSTLMNALADETVFAEDRLFATLDATTRQVDLDTNKAVLLADTVGFIRKLPHALVESFKSTLDEVREADLLLHVVDVTHPNAEDHVRVVNETLSELGAQDKPTLMVFNKVDALDDPGLLDQLEQAYDDAVFISAARGIGLDELRTRTLALVEADYVDRVALLPVAKPKARAHIHSVAEVIEEEVGFAGDAYDASAPPVAVVRLHFRASTKNAPDLDRMLERYGNLRWQTAADVPSGDGAAQSATLADDDGA</sequence>
<evidence type="ECO:0000256" key="3">
    <source>
        <dbReference type="ARBA" id="ARBA00022741"/>
    </source>
</evidence>
<comment type="similarity">
    <text evidence="6">Belongs to the TRAFAC class OBG-HflX-like GTPase superfamily. HflX GTPase family.</text>
</comment>
<dbReference type="InterPro" id="IPR032305">
    <property type="entry name" value="GTP-bd_M"/>
</dbReference>
<evidence type="ECO:0000256" key="1">
    <source>
        <dbReference type="ARBA" id="ARBA00022490"/>
    </source>
</evidence>
<dbReference type="Gene3D" id="6.10.250.2860">
    <property type="match status" value="1"/>
</dbReference>
<evidence type="ECO:0000313" key="10">
    <source>
        <dbReference type="EMBL" id="PAP75517.1"/>
    </source>
</evidence>
<dbReference type="CDD" id="cd01878">
    <property type="entry name" value="HflX"/>
    <property type="match status" value="1"/>
</dbReference>
<dbReference type="PRINTS" id="PR00326">
    <property type="entry name" value="GTP1OBG"/>
</dbReference>
<dbReference type="Gene3D" id="3.40.50.11060">
    <property type="entry name" value="GTPase HflX, N-terminal domain"/>
    <property type="match status" value="1"/>
</dbReference>
<dbReference type="PANTHER" id="PTHR10229">
    <property type="entry name" value="GTP-BINDING PROTEIN HFLX"/>
    <property type="match status" value="1"/>
</dbReference>
<dbReference type="InterPro" id="IPR027417">
    <property type="entry name" value="P-loop_NTPase"/>
</dbReference>
<keyword evidence="3 6" id="KW-0547">Nucleotide-binding</keyword>
<keyword evidence="4 8" id="KW-0460">Magnesium</keyword>
<evidence type="ECO:0000256" key="7">
    <source>
        <dbReference type="PIRSR" id="PIRSR006809-1"/>
    </source>
</evidence>
<keyword evidence="5 6" id="KW-0342">GTP-binding</keyword>
<name>A0A271IWN3_9BACT</name>
<dbReference type="NCBIfam" id="TIGR00231">
    <property type="entry name" value="small_GTP"/>
    <property type="match status" value="1"/>
</dbReference>
<comment type="function">
    <text evidence="6">GTPase that associates with the 50S ribosomal subunit and may have a role during protein synthesis or ribosome biogenesis.</text>
</comment>
<feature type="domain" description="Hflx-type G" evidence="9">
    <location>
        <begin position="205"/>
        <end position="371"/>
    </location>
</feature>
<dbReference type="AlphaFoldDB" id="A0A271IWN3"/>
<dbReference type="Pfam" id="PF01926">
    <property type="entry name" value="MMR_HSR1"/>
    <property type="match status" value="1"/>
</dbReference>
<dbReference type="GO" id="GO:0046872">
    <property type="term" value="F:metal ion binding"/>
    <property type="evidence" value="ECO:0007669"/>
    <property type="project" value="UniProtKB-KW"/>
</dbReference>
<evidence type="ECO:0000256" key="4">
    <source>
        <dbReference type="ARBA" id="ARBA00022842"/>
    </source>
</evidence>
<dbReference type="PANTHER" id="PTHR10229:SF0">
    <property type="entry name" value="GTP-BINDING PROTEIN 6-RELATED"/>
    <property type="match status" value="1"/>
</dbReference>
<dbReference type="InterPro" id="IPR030394">
    <property type="entry name" value="G_HFLX_dom"/>
</dbReference>
<gene>
    <name evidence="6" type="primary">hflX</name>
    <name evidence="10" type="ORF">BSZ37_03185</name>
</gene>
<evidence type="ECO:0000259" key="9">
    <source>
        <dbReference type="PROSITE" id="PS51705"/>
    </source>
</evidence>
<dbReference type="Pfam" id="PF16360">
    <property type="entry name" value="GTP-bdg_M"/>
    <property type="match status" value="1"/>
</dbReference>
<dbReference type="GO" id="GO:0005525">
    <property type="term" value="F:GTP binding"/>
    <property type="evidence" value="ECO:0007669"/>
    <property type="project" value="UniProtKB-UniRule"/>
</dbReference>
<feature type="binding site" evidence="8">
    <location>
        <position position="218"/>
    </location>
    <ligand>
        <name>Mg(2+)</name>
        <dbReference type="ChEBI" id="CHEBI:18420"/>
    </ligand>
</feature>
<dbReference type="InterPro" id="IPR016496">
    <property type="entry name" value="GTPase_HflX"/>
</dbReference>
<reference evidence="10 11" key="1">
    <citation type="submission" date="2016-11" db="EMBL/GenBank/DDBJ databases">
        <title>Study of marine rhodopsin-containing bacteria.</title>
        <authorList>
            <person name="Yoshizawa S."/>
            <person name="Kumagai Y."/>
            <person name="Kogure K."/>
        </authorList>
    </citation>
    <scope>NUCLEOTIDE SEQUENCE [LARGE SCALE GENOMIC DNA]</scope>
    <source>
        <strain evidence="10 11">SAORIC-28</strain>
    </source>
</reference>
<evidence type="ECO:0000256" key="2">
    <source>
        <dbReference type="ARBA" id="ARBA00022723"/>
    </source>
</evidence>
<comment type="subcellular location">
    <subcellularLocation>
        <location evidence="6">Cytoplasm</location>
    </subcellularLocation>
    <text evidence="6">May associate with membranes.</text>
</comment>
<keyword evidence="1 6" id="KW-0963">Cytoplasm</keyword>
<keyword evidence="2 8" id="KW-0479">Metal-binding</keyword>
<dbReference type="RefSeq" id="WP_218830379.1">
    <property type="nucleotide sequence ID" value="NZ_MQWD01000001.1"/>
</dbReference>
<feature type="binding site" evidence="7">
    <location>
        <begin position="236"/>
        <end position="240"/>
    </location>
    <ligand>
        <name>GTP</name>
        <dbReference type="ChEBI" id="CHEBI:37565"/>
    </ligand>
</feature>
<dbReference type="SUPFAM" id="SSF52540">
    <property type="entry name" value="P-loop containing nucleoside triphosphate hydrolases"/>
    <property type="match status" value="1"/>
</dbReference>
<keyword evidence="11" id="KW-1185">Reference proteome</keyword>
<dbReference type="InterPro" id="IPR042108">
    <property type="entry name" value="GTPase_HflX_N_sf"/>
</dbReference>
<evidence type="ECO:0000256" key="8">
    <source>
        <dbReference type="PIRSR" id="PIRSR006809-2"/>
    </source>
</evidence>
<comment type="cofactor">
    <cofactor evidence="8">
        <name>Mg(2+)</name>
        <dbReference type="ChEBI" id="CHEBI:18420"/>
    </cofactor>
</comment>
<dbReference type="GO" id="GO:0043022">
    <property type="term" value="F:ribosome binding"/>
    <property type="evidence" value="ECO:0007669"/>
    <property type="project" value="TreeGrafter"/>
</dbReference>
<evidence type="ECO:0000256" key="5">
    <source>
        <dbReference type="ARBA" id="ARBA00023134"/>
    </source>
</evidence>
<feature type="binding site" evidence="7">
    <location>
        <begin position="211"/>
        <end position="218"/>
    </location>
    <ligand>
        <name>GTP</name>
        <dbReference type="ChEBI" id="CHEBI:37565"/>
    </ligand>
</feature>
<dbReference type="PIRSF" id="PIRSF006809">
    <property type="entry name" value="GTP-binding_hflX_prd"/>
    <property type="match status" value="1"/>
</dbReference>
<comment type="caution">
    <text evidence="10">The sequence shown here is derived from an EMBL/GenBank/DDBJ whole genome shotgun (WGS) entry which is preliminary data.</text>
</comment>
<protein>
    <recommendedName>
        <fullName evidence="6">GTPase HflX</fullName>
    </recommendedName>
    <alternativeName>
        <fullName evidence="6">GTP-binding protein HflX</fullName>
    </alternativeName>
</protein>
<evidence type="ECO:0000313" key="11">
    <source>
        <dbReference type="Proteomes" id="UP000216339"/>
    </source>
</evidence>
<evidence type="ECO:0000256" key="6">
    <source>
        <dbReference type="HAMAP-Rule" id="MF_00900"/>
    </source>
</evidence>
<feature type="binding site" evidence="7">
    <location>
        <begin position="324"/>
        <end position="327"/>
    </location>
    <ligand>
        <name>GTP</name>
        <dbReference type="ChEBI" id="CHEBI:37565"/>
    </ligand>
</feature>
<dbReference type="GO" id="GO:0005737">
    <property type="term" value="C:cytoplasm"/>
    <property type="evidence" value="ECO:0007669"/>
    <property type="project" value="UniProtKB-SubCell"/>
</dbReference>
<dbReference type="NCBIfam" id="TIGR03156">
    <property type="entry name" value="GTP_HflX"/>
    <property type="match status" value="1"/>
</dbReference>
<dbReference type="GO" id="GO:0003924">
    <property type="term" value="F:GTPase activity"/>
    <property type="evidence" value="ECO:0007669"/>
    <property type="project" value="UniProtKB-UniRule"/>
</dbReference>
<dbReference type="PROSITE" id="PS51705">
    <property type="entry name" value="G_HFLX"/>
    <property type="match status" value="1"/>
</dbReference>
<dbReference type="Proteomes" id="UP000216339">
    <property type="component" value="Unassembled WGS sequence"/>
</dbReference>
<feature type="binding site" evidence="7">
    <location>
        <begin position="258"/>
        <end position="261"/>
    </location>
    <ligand>
        <name>GTP</name>
        <dbReference type="ChEBI" id="CHEBI:37565"/>
    </ligand>
</feature>
<proteinExistence type="inferred from homology"/>
<dbReference type="InterPro" id="IPR006073">
    <property type="entry name" value="GTP-bd"/>
</dbReference>
<dbReference type="EMBL" id="MQWD01000001">
    <property type="protein sequence ID" value="PAP75517.1"/>
    <property type="molecule type" value="Genomic_DNA"/>
</dbReference>
<dbReference type="InterPro" id="IPR005225">
    <property type="entry name" value="Small_GTP-bd"/>
</dbReference>
<comment type="subunit">
    <text evidence="6">Monomer. Associates with the 50S ribosomal subunit.</text>
</comment>
<dbReference type="Gene3D" id="3.40.50.300">
    <property type="entry name" value="P-loop containing nucleotide triphosphate hydrolases"/>
    <property type="match status" value="1"/>
</dbReference>